<dbReference type="GO" id="GO:0009055">
    <property type="term" value="F:electron transfer activity"/>
    <property type="evidence" value="ECO:0007669"/>
    <property type="project" value="InterPro"/>
</dbReference>
<evidence type="ECO:0000256" key="3">
    <source>
        <dbReference type="ARBA" id="ARBA00023004"/>
    </source>
</evidence>
<evidence type="ECO:0000313" key="7">
    <source>
        <dbReference type="EMBL" id="TXL67063.1"/>
    </source>
</evidence>
<keyword evidence="2 4" id="KW-0479">Metal-binding</keyword>
<dbReference type="PROSITE" id="PS51007">
    <property type="entry name" value="CYTC"/>
    <property type="match status" value="1"/>
</dbReference>
<gene>
    <name evidence="7" type="ORF">FHP08_05445</name>
</gene>
<dbReference type="RefSeq" id="WP_147703312.1">
    <property type="nucleotide sequence ID" value="NZ_VDUY01000002.1"/>
</dbReference>
<protein>
    <submittedName>
        <fullName evidence="7">Cytochrome c</fullName>
    </submittedName>
</protein>
<feature type="signal peptide" evidence="5">
    <location>
        <begin position="1"/>
        <end position="26"/>
    </location>
</feature>
<dbReference type="AlphaFoldDB" id="A0A5C8P1H5"/>
<dbReference type="Gene3D" id="1.10.760.10">
    <property type="entry name" value="Cytochrome c-like domain"/>
    <property type="match status" value="1"/>
</dbReference>
<feature type="domain" description="Cytochrome c" evidence="6">
    <location>
        <begin position="27"/>
        <end position="140"/>
    </location>
</feature>
<dbReference type="Pfam" id="PF13442">
    <property type="entry name" value="Cytochrome_CBB3"/>
    <property type="match status" value="1"/>
</dbReference>
<organism evidence="7 8">
    <name type="scientific">Zeimonas arvi</name>
    <dbReference type="NCBI Taxonomy" id="2498847"/>
    <lineage>
        <taxon>Bacteria</taxon>
        <taxon>Pseudomonadati</taxon>
        <taxon>Pseudomonadota</taxon>
        <taxon>Betaproteobacteria</taxon>
        <taxon>Burkholderiales</taxon>
        <taxon>Burkholderiaceae</taxon>
        <taxon>Zeimonas</taxon>
    </lineage>
</organism>
<dbReference type="InterPro" id="IPR036909">
    <property type="entry name" value="Cyt_c-like_dom_sf"/>
</dbReference>
<evidence type="ECO:0000256" key="2">
    <source>
        <dbReference type="ARBA" id="ARBA00022723"/>
    </source>
</evidence>
<evidence type="ECO:0000256" key="4">
    <source>
        <dbReference type="PROSITE-ProRule" id="PRU00433"/>
    </source>
</evidence>
<name>A0A5C8P1H5_9BURK</name>
<evidence type="ECO:0000313" key="8">
    <source>
        <dbReference type="Proteomes" id="UP000321548"/>
    </source>
</evidence>
<sequence>MNALPAGRALAAVALLALSSAGFAQSADVDYGKAEYVNNCSGCHGPAGKGDGHFKQFLTMPPADLTTLARRNGGVFPAEHIYQIIDGRKAVRGHGTGEMPIWGRDYQAQARAMSRFGTVSEEAYVRNSINLLVEYIYRLQEQ</sequence>
<proteinExistence type="predicted"/>
<dbReference type="EMBL" id="VDUY01000002">
    <property type="protein sequence ID" value="TXL67063.1"/>
    <property type="molecule type" value="Genomic_DNA"/>
</dbReference>
<evidence type="ECO:0000256" key="5">
    <source>
        <dbReference type="SAM" id="SignalP"/>
    </source>
</evidence>
<keyword evidence="8" id="KW-1185">Reference proteome</keyword>
<dbReference type="GO" id="GO:0046872">
    <property type="term" value="F:metal ion binding"/>
    <property type="evidence" value="ECO:0007669"/>
    <property type="project" value="UniProtKB-KW"/>
</dbReference>
<comment type="caution">
    <text evidence="7">The sequence shown here is derived from an EMBL/GenBank/DDBJ whole genome shotgun (WGS) entry which is preliminary data.</text>
</comment>
<keyword evidence="3 4" id="KW-0408">Iron</keyword>
<dbReference type="SUPFAM" id="SSF46626">
    <property type="entry name" value="Cytochrome c"/>
    <property type="match status" value="1"/>
</dbReference>
<dbReference type="Proteomes" id="UP000321548">
    <property type="component" value="Unassembled WGS sequence"/>
</dbReference>
<dbReference type="InterPro" id="IPR009056">
    <property type="entry name" value="Cyt_c-like_dom"/>
</dbReference>
<feature type="chain" id="PRO_5022934283" evidence="5">
    <location>
        <begin position="27"/>
        <end position="142"/>
    </location>
</feature>
<evidence type="ECO:0000259" key="6">
    <source>
        <dbReference type="PROSITE" id="PS51007"/>
    </source>
</evidence>
<keyword evidence="5" id="KW-0732">Signal</keyword>
<reference evidence="7 8" key="1">
    <citation type="submission" date="2019-06" db="EMBL/GenBank/DDBJ databases">
        <title>Quisquiliibacterium sp. nov., isolated from a maize field.</title>
        <authorList>
            <person name="Lin S.-Y."/>
            <person name="Tsai C.-F."/>
            <person name="Young C.-C."/>
        </authorList>
    </citation>
    <scope>NUCLEOTIDE SEQUENCE [LARGE SCALE GENOMIC DNA]</scope>
    <source>
        <strain evidence="7 8">CC-CFT501</strain>
    </source>
</reference>
<evidence type="ECO:0000256" key="1">
    <source>
        <dbReference type="ARBA" id="ARBA00022617"/>
    </source>
</evidence>
<keyword evidence="1 4" id="KW-0349">Heme</keyword>
<dbReference type="GO" id="GO:0020037">
    <property type="term" value="F:heme binding"/>
    <property type="evidence" value="ECO:0007669"/>
    <property type="project" value="InterPro"/>
</dbReference>
<dbReference type="OrthoDB" id="9808312at2"/>
<accession>A0A5C8P1H5</accession>